<evidence type="ECO:0000313" key="2">
    <source>
        <dbReference type="EMBL" id="KAL2810608.1"/>
    </source>
</evidence>
<organism evidence="2 3">
    <name type="scientific">Aspergillus granulosus</name>
    <dbReference type="NCBI Taxonomy" id="176169"/>
    <lineage>
        <taxon>Eukaryota</taxon>
        <taxon>Fungi</taxon>
        <taxon>Dikarya</taxon>
        <taxon>Ascomycota</taxon>
        <taxon>Pezizomycotina</taxon>
        <taxon>Eurotiomycetes</taxon>
        <taxon>Eurotiomycetidae</taxon>
        <taxon>Eurotiales</taxon>
        <taxon>Aspergillaceae</taxon>
        <taxon>Aspergillus</taxon>
        <taxon>Aspergillus subgen. Nidulantes</taxon>
    </lineage>
</organism>
<dbReference type="Proteomes" id="UP001610334">
    <property type="component" value="Unassembled WGS sequence"/>
</dbReference>
<reference evidence="2 3" key="1">
    <citation type="submission" date="2024-07" db="EMBL/GenBank/DDBJ databases">
        <title>Section-level genome sequencing and comparative genomics of Aspergillus sections Usti and Cavernicolus.</title>
        <authorList>
            <consortium name="Lawrence Berkeley National Laboratory"/>
            <person name="Nybo J.L."/>
            <person name="Vesth T.C."/>
            <person name="Theobald S."/>
            <person name="Frisvad J.C."/>
            <person name="Larsen T.O."/>
            <person name="Kjaerboelling I."/>
            <person name="Rothschild-Mancinelli K."/>
            <person name="Lyhne E.K."/>
            <person name="Kogle M.E."/>
            <person name="Barry K."/>
            <person name="Clum A."/>
            <person name="Na H."/>
            <person name="Ledsgaard L."/>
            <person name="Lin J."/>
            <person name="Lipzen A."/>
            <person name="Kuo A."/>
            <person name="Riley R."/>
            <person name="Mondo S."/>
            <person name="Labutti K."/>
            <person name="Haridas S."/>
            <person name="Pangalinan J."/>
            <person name="Salamov A.A."/>
            <person name="Simmons B.A."/>
            <person name="Magnuson J.K."/>
            <person name="Chen J."/>
            <person name="Drula E."/>
            <person name="Henrissat B."/>
            <person name="Wiebenga A."/>
            <person name="Lubbers R.J."/>
            <person name="Gomes A.C."/>
            <person name="Makela M.R."/>
            <person name="Stajich J."/>
            <person name="Grigoriev I.V."/>
            <person name="Mortensen U.H."/>
            <person name="De Vries R.P."/>
            <person name="Baker S.E."/>
            <person name="Andersen M.R."/>
        </authorList>
    </citation>
    <scope>NUCLEOTIDE SEQUENCE [LARGE SCALE GENOMIC DNA]</scope>
    <source>
        <strain evidence="2 3">CBS 588.65</strain>
    </source>
</reference>
<accession>A0ABR4H566</accession>
<feature type="domain" description="PD-(D/E)XK nuclease-like" evidence="1">
    <location>
        <begin position="233"/>
        <end position="275"/>
    </location>
</feature>
<dbReference type="EMBL" id="JBFXLT010000069">
    <property type="protein sequence ID" value="KAL2810608.1"/>
    <property type="molecule type" value="Genomic_DNA"/>
</dbReference>
<comment type="caution">
    <text evidence="2">The sequence shown here is derived from an EMBL/GenBank/DDBJ whole genome shotgun (WGS) entry which is preliminary data.</text>
</comment>
<proteinExistence type="predicted"/>
<name>A0ABR4H566_9EURO</name>
<dbReference type="InterPro" id="IPR046797">
    <property type="entry name" value="PDDEXK_12"/>
</dbReference>
<gene>
    <name evidence="2" type="ORF">BJX63DRAFT_444556</name>
</gene>
<evidence type="ECO:0000313" key="3">
    <source>
        <dbReference type="Proteomes" id="UP001610334"/>
    </source>
</evidence>
<dbReference type="Pfam" id="PF20516">
    <property type="entry name" value="PDDEXK_12"/>
    <property type="match status" value="1"/>
</dbReference>
<sequence>MDNIASVPDNERSKPPSKRLRLDDFEHAYNKCPGQILNRYQTPIASGSGPIDFLSRILNMRPACPMNQIDGTKEHRQVSSILGRQIELTYRPARRRASAIDNSFPASWLPSSMAPSKVSKLTRRSSPTKQLRNVELEETGLLRVDFRNDTKPILLDALTVKLEKIDRGFGILPNRLRDDLANECSIAAWNSGDSLELRKTQLPDIHPMQKIYNLATRCFKNNHLESSWIGPFKTVDYCICIQPKKNSPQYEAIQSLSKYRPELSINHTDWADLTNLGYGTAPLQEIKFLPVGICELVISLQKLVDWTRDKYWPTFQASVLGL</sequence>
<evidence type="ECO:0000259" key="1">
    <source>
        <dbReference type="Pfam" id="PF20516"/>
    </source>
</evidence>
<keyword evidence="3" id="KW-1185">Reference proteome</keyword>
<protein>
    <recommendedName>
        <fullName evidence="1">PD-(D/E)XK nuclease-like domain-containing protein</fullName>
    </recommendedName>
</protein>